<protein>
    <submittedName>
        <fullName evidence="2">Metal-dependent phosphohydrolase</fullName>
    </submittedName>
</protein>
<dbReference type="RefSeq" id="WP_130264209.1">
    <property type="nucleotide sequence ID" value="NZ_CP035952.1"/>
</dbReference>
<dbReference type="PANTHER" id="PTHR47545:SF1">
    <property type="entry name" value="MULTIFUNCTIONAL CCA PROTEIN"/>
    <property type="match status" value="1"/>
</dbReference>
<dbReference type="EMBL" id="CP035952">
    <property type="protein sequence ID" value="QBF26340.1"/>
    <property type="molecule type" value="Genomic_DNA"/>
</dbReference>
<dbReference type="Gene3D" id="1.10.3090.10">
    <property type="entry name" value="cca-adding enzyme, domain 2"/>
    <property type="match status" value="1"/>
</dbReference>
<dbReference type="KEGG" id="ptk:EXN22_11780"/>
<gene>
    <name evidence="2" type="ORF">EXN22_11780</name>
</gene>
<dbReference type="InterPro" id="IPR027417">
    <property type="entry name" value="P-loop_NTPase"/>
</dbReference>
<dbReference type="PANTHER" id="PTHR47545">
    <property type="entry name" value="MULTIFUNCTIONAL CCA PROTEIN"/>
    <property type="match status" value="1"/>
</dbReference>
<dbReference type="AlphaFoldDB" id="A0A411MHZ2"/>
<evidence type="ECO:0000313" key="2">
    <source>
        <dbReference type="EMBL" id="QBF26340.1"/>
    </source>
</evidence>
<name>A0A411MHZ2_9PSED</name>
<accession>A0A411MHZ2</accession>
<evidence type="ECO:0000313" key="3">
    <source>
        <dbReference type="Proteomes" id="UP000291130"/>
    </source>
</evidence>
<proteinExistence type="predicted"/>
<dbReference type="OrthoDB" id="9805698at2"/>
<dbReference type="SUPFAM" id="SSF52540">
    <property type="entry name" value="P-loop containing nucleoside triphosphate hydrolases"/>
    <property type="match status" value="1"/>
</dbReference>
<dbReference type="Gene3D" id="3.40.50.300">
    <property type="entry name" value="P-loop containing nucleotide triphosphate hydrolases"/>
    <property type="match status" value="1"/>
</dbReference>
<dbReference type="CDD" id="cd00077">
    <property type="entry name" value="HDc"/>
    <property type="match status" value="1"/>
</dbReference>
<keyword evidence="1" id="KW-0547">Nucleotide-binding</keyword>
<dbReference type="SUPFAM" id="SSF109604">
    <property type="entry name" value="HD-domain/PDEase-like"/>
    <property type="match status" value="1"/>
</dbReference>
<organism evidence="2 3">
    <name type="scientific">Pseudomonas tructae</name>
    <dbReference type="NCBI Taxonomy" id="2518644"/>
    <lineage>
        <taxon>Bacteria</taxon>
        <taxon>Pseudomonadati</taxon>
        <taxon>Pseudomonadota</taxon>
        <taxon>Gammaproteobacteria</taxon>
        <taxon>Pseudomonadales</taxon>
        <taxon>Pseudomonadaceae</taxon>
        <taxon>Pseudomonas</taxon>
    </lineage>
</organism>
<dbReference type="Pfam" id="PF13671">
    <property type="entry name" value="AAA_33"/>
    <property type="match status" value="1"/>
</dbReference>
<dbReference type="GO" id="GO:0016787">
    <property type="term" value="F:hydrolase activity"/>
    <property type="evidence" value="ECO:0007669"/>
    <property type="project" value="UniProtKB-KW"/>
</dbReference>
<reference evidence="2 3" key="1">
    <citation type="submission" date="2019-02" db="EMBL/GenBank/DDBJ databases">
        <title>Complete genome sequence of Pseudomonas sp. SNU WT1 isolated from rainbow trout.</title>
        <authorList>
            <person name="Oh W.T."/>
            <person name="Park S.C."/>
        </authorList>
    </citation>
    <scope>NUCLEOTIDE SEQUENCE [LARGE SCALE GENOMIC DNA]</scope>
    <source>
        <strain evidence="2 3">SNU WT1</strain>
    </source>
</reference>
<dbReference type="Proteomes" id="UP000291130">
    <property type="component" value="Chromosome"/>
</dbReference>
<keyword evidence="2" id="KW-0378">Hydrolase</keyword>
<dbReference type="InterPro" id="IPR050124">
    <property type="entry name" value="tRNA_CCA-adding_enzyme"/>
</dbReference>
<dbReference type="GO" id="GO:0000166">
    <property type="term" value="F:nucleotide binding"/>
    <property type="evidence" value="ECO:0007669"/>
    <property type="project" value="UniProtKB-KW"/>
</dbReference>
<keyword evidence="3" id="KW-1185">Reference proteome</keyword>
<sequence>MDMNTLQELMPGPGRAVDYPALLEAIPSLRALAATIQDPVYHQEGDVWTHTVMVVDALLADPVYQRANPEQQFVLFYAALLHDIAKPSCTVIDEITGKVGQPGHSRRGAVDARILLWQAGVPFELRETICRIINVHQLPFFALAGDKSGRSAEQILHRLSWELPVWMLCAIASADMQGRGFAGKQGILDDIEVFRLLADDEGCLHQPKVFADDYTRRCYFRGASVLPQYSLYREVQGSQVIMLAGLPASGKDTWVSEHAPTLAVVSFDDARQELGLGHGDKGPVAQYAIDKAKALLRRREPFVWNSTHLSQQMRKKTLDLLYSYDADVHLVYLEQSERELMRRNARRDTSLRNKDIERMYFRWEVPTPVEADRVEYRL</sequence>
<dbReference type="InterPro" id="IPR003607">
    <property type="entry name" value="HD/PDEase_dom"/>
</dbReference>
<evidence type="ECO:0000256" key="1">
    <source>
        <dbReference type="ARBA" id="ARBA00022741"/>
    </source>
</evidence>